<dbReference type="Proteomes" id="UP000187609">
    <property type="component" value="Unassembled WGS sequence"/>
</dbReference>
<dbReference type="InterPro" id="IPR013057">
    <property type="entry name" value="AA_transpt_TM"/>
</dbReference>
<evidence type="ECO:0000256" key="3">
    <source>
        <dbReference type="ARBA" id="ARBA00022692"/>
    </source>
</evidence>
<evidence type="ECO:0000256" key="4">
    <source>
        <dbReference type="ARBA" id="ARBA00022970"/>
    </source>
</evidence>
<accession>A0A1J6K6X5</accession>
<feature type="transmembrane region" description="Helical" evidence="7">
    <location>
        <begin position="62"/>
        <end position="86"/>
    </location>
</feature>
<dbReference type="AlphaFoldDB" id="A0A1J6K6X5"/>
<evidence type="ECO:0000259" key="8">
    <source>
        <dbReference type="Pfam" id="PF01490"/>
    </source>
</evidence>
<reference evidence="9" key="1">
    <citation type="submission" date="2016-11" db="EMBL/GenBank/DDBJ databases">
        <title>The genome of Nicotiana attenuata.</title>
        <authorList>
            <person name="Xu S."/>
            <person name="Brockmoeller T."/>
            <person name="Gaquerel E."/>
            <person name="Navarro A."/>
            <person name="Kuhl H."/>
            <person name="Gase K."/>
            <person name="Ling Z."/>
            <person name="Zhou W."/>
            <person name="Kreitzer C."/>
            <person name="Stanke M."/>
            <person name="Tang H."/>
            <person name="Lyons E."/>
            <person name="Pandey P."/>
            <person name="Pandey S.P."/>
            <person name="Timmermann B."/>
            <person name="Baldwin I.T."/>
        </authorList>
    </citation>
    <scope>NUCLEOTIDE SEQUENCE [LARGE SCALE GENOMIC DNA]</scope>
    <source>
        <strain evidence="9">UT</strain>
    </source>
</reference>
<evidence type="ECO:0000313" key="10">
    <source>
        <dbReference type="Proteomes" id="UP000187609"/>
    </source>
</evidence>
<feature type="domain" description="Amino acid transporter transmembrane" evidence="8">
    <location>
        <begin position="24"/>
        <end position="81"/>
    </location>
</feature>
<evidence type="ECO:0000313" key="9">
    <source>
        <dbReference type="EMBL" id="OIT18643.1"/>
    </source>
</evidence>
<protein>
    <submittedName>
        <fullName evidence="9">Amino acid permease 6</fullName>
    </submittedName>
</protein>
<proteinExistence type="predicted"/>
<feature type="non-terminal residue" evidence="9">
    <location>
        <position position="90"/>
    </location>
</feature>
<dbReference type="STRING" id="49451.A0A1J6K6X5"/>
<dbReference type="EMBL" id="MJEQ01020772">
    <property type="protein sequence ID" value="OIT18643.1"/>
    <property type="molecule type" value="Genomic_DNA"/>
</dbReference>
<keyword evidence="4" id="KW-0029">Amino-acid transport</keyword>
<comment type="caution">
    <text evidence="9">The sequence shown here is derived from an EMBL/GenBank/DDBJ whole genome shotgun (WGS) entry which is preliminary data.</text>
</comment>
<dbReference type="GO" id="GO:0006865">
    <property type="term" value="P:amino acid transport"/>
    <property type="evidence" value="ECO:0007669"/>
    <property type="project" value="UniProtKB-KW"/>
</dbReference>
<keyword evidence="6 7" id="KW-0472">Membrane</keyword>
<organism evidence="9 10">
    <name type="scientific">Nicotiana attenuata</name>
    <name type="common">Coyote tobacco</name>
    <dbReference type="NCBI Taxonomy" id="49451"/>
    <lineage>
        <taxon>Eukaryota</taxon>
        <taxon>Viridiplantae</taxon>
        <taxon>Streptophyta</taxon>
        <taxon>Embryophyta</taxon>
        <taxon>Tracheophyta</taxon>
        <taxon>Spermatophyta</taxon>
        <taxon>Magnoliopsida</taxon>
        <taxon>eudicotyledons</taxon>
        <taxon>Gunneridae</taxon>
        <taxon>Pentapetalae</taxon>
        <taxon>asterids</taxon>
        <taxon>lamiids</taxon>
        <taxon>Solanales</taxon>
        <taxon>Solanaceae</taxon>
        <taxon>Nicotianoideae</taxon>
        <taxon>Nicotianeae</taxon>
        <taxon>Nicotiana</taxon>
    </lineage>
</organism>
<comment type="subcellular location">
    <subcellularLocation>
        <location evidence="1">Membrane</location>
    </subcellularLocation>
</comment>
<feature type="transmembrane region" description="Helical" evidence="7">
    <location>
        <begin position="37"/>
        <end position="56"/>
    </location>
</feature>
<sequence length="90" mass="10111">MLTSSELPLDTLLQHLSVWLKRSNCFHKHGHEASCSISSYPYMIIFAVIQIVLSQIPNFHKLSWLSILAAVMSFTYASIGLGLSIAKDCW</sequence>
<evidence type="ECO:0000256" key="6">
    <source>
        <dbReference type="ARBA" id="ARBA00023136"/>
    </source>
</evidence>
<evidence type="ECO:0000256" key="5">
    <source>
        <dbReference type="ARBA" id="ARBA00022989"/>
    </source>
</evidence>
<evidence type="ECO:0000256" key="7">
    <source>
        <dbReference type="SAM" id="Phobius"/>
    </source>
</evidence>
<gene>
    <name evidence="9" type="primary">AAP6_2</name>
    <name evidence="9" type="ORF">A4A49_43804</name>
</gene>
<keyword evidence="10" id="KW-1185">Reference proteome</keyword>
<dbReference type="Gramene" id="OIT18643">
    <property type="protein sequence ID" value="OIT18643"/>
    <property type="gene ID" value="A4A49_43804"/>
</dbReference>
<name>A0A1J6K6X5_NICAT</name>
<dbReference type="Pfam" id="PF01490">
    <property type="entry name" value="Aa_trans"/>
    <property type="match status" value="1"/>
</dbReference>
<keyword evidence="2" id="KW-0813">Transport</keyword>
<dbReference type="OMA" id="CRFAFIS"/>
<keyword evidence="5 7" id="KW-1133">Transmembrane helix</keyword>
<dbReference type="PANTHER" id="PTHR48017">
    <property type="entry name" value="OS05G0424000 PROTEIN-RELATED"/>
    <property type="match status" value="1"/>
</dbReference>
<keyword evidence="3 7" id="KW-0812">Transmembrane</keyword>
<evidence type="ECO:0000256" key="2">
    <source>
        <dbReference type="ARBA" id="ARBA00022448"/>
    </source>
</evidence>
<dbReference type="GO" id="GO:0016020">
    <property type="term" value="C:membrane"/>
    <property type="evidence" value="ECO:0007669"/>
    <property type="project" value="UniProtKB-SubCell"/>
</dbReference>
<evidence type="ECO:0000256" key="1">
    <source>
        <dbReference type="ARBA" id="ARBA00004370"/>
    </source>
</evidence>